<dbReference type="Pfam" id="PF02080">
    <property type="entry name" value="TrkA_C"/>
    <property type="match status" value="1"/>
</dbReference>
<dbReference type="InterPro" id="IPR006037">
    <property type="entry name" value="RCK_C"/>
</dbReference>
<evidence type="ECO:0000259" key="1">
    <source>
        <dbReference type="PROSITE" id="PS51202"/>
    </source>
</evidence>
<dbReference type="InterPro" id="IPR036721">
    <property type="entry name" value="RCK_C_sf"/>
</dbReference>
<dbReference type="AlphaFoldDB" id="A0A1I7MK62"/>
<dbReference type="Gene3D" id="3.30.70.1450">
    <property type="entry name" value="Regulator of K+ conductance, C-terminal domain"/>
    <property type="match status" value="1"/>
</dbReference>
<reference evidence="2 3" key="1">
    <citation type="submission" date="2016-10" db="EMBL/GenBank/DDBJ databases">
        <authorList>
            <person name="de Groot N.N."/>
        </authorList>
    </citation>
    <scope>NUCLEOTIDE SEQUENCE [LARGE SCALE GENOMIC DNA]</scope>
    <source>
        <strain evidence="2 3">CGMCC 1.7054</strain>
    </source>
</reference>
<evidence type="ECO:0000313" key="3">
    <source>
        <dbReference type="Proteomes" id="UP000198881"/>
    </source>
</evidence>
<dbReference type="EMBL" id="FPCG01000003">
    <property type="protein sequence ID" value="SFV22290.1"/>
    <property type="molecule type" value="Genomic_DNA"/>
</dbReference>
<gene>
    <name evidence="2" type="ORF">SAMN04487966_103299</name>
</gene>
<name>A0A1I7MK62_9MICC</name>
<feature type="domain" description="RCK C-terminal" evidence="1">
    <location>
        <begin position="9"/>
        <end position="91"/>
    </location>
</feature>
<dbReference type="PROSITE" id="PS51202">
    <property type="entry name" value="RCK_C"/>
    <property type="match status" value="1"/>
</dbReference>
<organism evidence="2 3">
    <name type="scientific">Micrococcus terreus</name>
    <dbReference type="NCBI Taxonomy" id="574650"/>
    <lineage>
        <taxon>Bacteria</taxon>
        <taxon>Bacillati</taxon>
        <taxon>Actinomycetota</taxon>
        <taxon>Actinomycetes</taxon>
        <taxon>Micrococcales</taxon>
        <taxon>Micrococcaceae</taxon>
        <taxon>Micrococcus</taxon>
    </lineage>
</organism>
<protein>
    <submittedName>
        <fullName evidence="2">TrkA-C domain-containing protein</fullName>
    </submittedName>
</protein>
<sequence length="91" mass="9991">MRAAHLVGGRMLDFIEFDDDFAIVKMYPPTETVGFTLAESNVRAKYGVTVVGVKTPGEDFTYAQPDTTVGPRDTLIVSGHTDLLERFAARP</sequence>
<accession>A0A1I7MK62</accession>
<dbReference type="SUPFAM" id="SSF116726">
    <property type="entry name" value="TrkA C-terminal domain-like"/>
    <property type="match status" value="1"/>
</dbReference>
<dbReference type="STRING" id="574650.SAMN04487966_103299"/>
<proteinExistence type="predicted"/>
<keyword evidence="3" id="KW-1185">Reference proteome</keyword>
<dbReference type="GO" id="GO:0008324">
    <property type="term" value="F:monoatomic cation transmembrane transporter activity"/>
    <property type="evidence" value="ECO:0007669"/>
    <property type="project" value="InterPro"/>
</dbReference>
<dbReference type="Proteomes" id="UP000198881">
    <property type="component" value="Unassembled WGS sequence"/>
</dbReference>
<evidence type="ECO:0000313" key="2">
    <source>
        <dbReference type="EMBL" id="SFV22290.1"/>
    </source>
</evidence>
<dbReference type="GO" id="GO:0006813">
    <property type="term" value="P:potassium ion transport"/>
    <property type="evidence" value="ECO:0007669"/>
    <property type="project" value="InterPro"/>
</dbReference>